<evidence type="ECO:0000256" key="4">
    <source>
        <dbReference type="ARBA" id="ARBA00022691"/>
    </source>
</evidence>
<keyword evidence="3" id="KW-0808">Transferase</keyword>
<dbReference type="GO" id="GO:0008610">
    <property type="term" value="P:lipid biosynthetic process"/>
    <property type="evidence" value="ECO:0007669"/>
    <property type="project" value="InterPro"/>
</dbReference>
<accession>A0A137P410</accession>
<keyword evidence="2" id="KW-0489">Methyltransferase</keyword>
<dbReference type="InterPro" id="IPR029063">
    <property type="entry name" value="SAM-dependent_MTases_sf"/>
</dbReference>
<reference evidence="6 7" key="1">
    <citation type="journal article" date="2015" name="Genome Biol. Evol.">
        <title>Phylogenomic analyses indicate that early fungi evolved digesting cell walls of algal ancestors of land plants.</title>
        <authorList>
            <person name="Chang Y."/>
            <person name="Wang S."/>
            <person name="Sekimoto S."/>
            <person name="Aerts A.L."/>
            <person name="Choi C."/>
            <person name="Clum A."/>
            <person name="LaButti K.M."/>
            <person name="Lindquist E.A."/>
            <person name="Yee Ngan C."/>
            <person name="Ohm R.A."/>
            <person name="Salamov A.A."/>
            <person name="Grigoriev I.V."/>
            <person name="Spatafora J.W."/>
            <person name="Berbee M.L."/>
        </authorList>
    </citation>
    <scope>NUCLEOTIDE SEQUENCE [LARGE SCALE GENOMIC DNA]</scope>
    <source>
        <strain evidence="6 7">NRRL 28638</strain>
    </source>
</reference>
<dbReference type="PANTHER" id="PTHR43667:SF2">
    <property type="entry name" value="FATTY ACID C-METHYL TRANSFERASE"/>
    <property type="match status" value="1"/>
</dbReference>
<keyword evidence="7" id="KW-1185">Reference proteome</keyword>
<sequence length="453" mass="51359">MESQLNHLGDAGDSSIVGSSASLVSKGIHYLTINNALTPIINIVRDGICGMFSKIQIGTLKVVFSDGEYRVYGTPNTGYDVTLTIIKDQFWMRVAIYSDLGFAEAYMNSECEVTNRTELLQLLNQNRKFIEGSKTFTRKIMMGLNYFINTKFANSISNSINNISAHYDLGNDMFQLFLDPSMTYSCPIWDVNDPDDDLHKAQLRKLHNVIKKAKIVESDHVLEIGSGWGSFAMEAVKLTGCRVTTLTLSIEQKALADRRIREAGLSDRITVKFCDYRNLNTDFKFDKIVSIEMIEAVGKEYLDTYFETCHNLLKEDGGLMVLQAITIHENRYDRYSNQVDFIQKYIFPGGHLPSITMLISSIHSGTKGMLITNNLEDIGAHYAKALRLWCENFTASYPLISKGNPEKYNTVFKRCWQYYFNYCETGFREHLLGTVQIVLTRPKNKAVVEGVPL</sequence>
<dbReference type="EMBL" id="KQ964524">
    <property type="protein sequence ID" value="KXN69746.1"/>
    <property type="molecule type" value="Genomic_DNA"/>
</dbReference>
<dbReference type="STRING" id="796925.A0A137P410"/>
<dbReference type="PANTHER" id="PTHR43667">
    <property type="entry name" value="CYCLOPROPANE-FATTY-ACYL-PHOSPHOLIPID SYNTHASE"/>
    <property type="match status" value="1"/>
</dbReference>
<dbReference type="AlphaFoldDB" id="A0A137P410"/>
<dbReference type="InterPro" id="IPR003333">
    <property type="entry name" value="CMAS"/>
</dbReference>
<protein>
    <submittedName>
        <fullName evidence="6">Cyclopropane-fatty-acyl-phospholipid synthase</fullName>
    </submittedName>
</protein>
<evidence type="ECO:0000313" key="7">
    <source>
        <dbReference type="Proteomes" id="UP000070444"/>
    </source>
</evidence>
<evidence type="ECO:0000256" key="2">
    <source>
        <dbReference type="ARBA" id="ARBA00022603"/>
    </source>
</evidence>
<evidence type="ECO:0000256" key="1">
    <source>
        <dbReference type="ARBA" id="ARBA00010815"/>
    </source>
</evidence>
<name>A0A137P410_CONC2</name>
<dbReference type="InterPro" id="IPR050723">
    <property type="entry name" value="CFA/CMAS"/>
</dbReference>
<proteinExistence type="inferred from homology"/>
<organism evidence="6 7">
    <name type="scientific">Conidiobolus coronatus (strain ATCC 28846 / CBS 209.66 / NRRL 28638)</name>
    <name type="common">Delacroixia coronata</name>
    <dbReference type="NCBI Taxonomy" id="796925"/>
    <lineage>
        <taxon>Eukaryota</taxon>
        <taxon>Fungi</taxon>
        <taxon>Fungi incertae sedis</taxon>
        <taxon>Zoopagomycota</taxon>
        <taxon>Entomophthoromycotina</taxon>
        <taxon>Entomophthoromycetes</taxon>
        <taxon>Entomophthorales</taxon>
        <taxon>Ancylistaceae</taxon>
        <taxon>Conidiobolus</taxon>
    </lineage>
</organism>
<dbReference type="OrthoDB" id="8300214at2759"/>
<gene>
    <name evidence="6" type="ORF">CONCODRAFT_18092</name>
</gene>
<keyword evidence="4" id="KW-0949">S-adenosyl-L-methionine</keyword>
<comment type="similarity">
    <text evidence="1">Belongs to the CFA/CMAS family.</text>
</comment>
<evidence type="ECO:0000256" key="5">
    <source>
        <dbReference type="ARBA" id="ARBA00023098"/>
    </source>
</evidence>
<keyword evidence="5" id="KW-0443">Lipid metabolism</keyword>
<dbReference type="Gene3D" id="3.40.50.150">
    <property type="entry name" value="Vaccinia Virus protein VP39"/>
    <property type="match status" value="1"/>
</dbReference>
<dbReference type="PIRSF" id="PIRSF003085">
    <property type="entry name" value="CMAS"/>
    <property type="match status" value="1"/>
</dbReference>
<dbReference type="SUPFAM" id="SSF53335">
    <property type="entry name" value="S-adenosyl-L-methionine-dependent methyltransferases"/>
    <property type="match status" value="1"/>
</dbReference>
<dbReference type="Pfam" id="PF02353">
    <property type="entry name" value="CMAS"/>
    <property type="match status" value="1"/>
</dbReference>
<dbReference type="CDD" id="cd02440">
    <property type="entry name" value="AdoMet_MTases"/>
    <property type="match status" value="1"/>
</dbReference>
<evidence type="ECO:0000256" key="3">
    <source>
        <dbReference type="ARBA" id="ARBA00022679"/>
    </source>
</evidence>
<dbReference type="GO" id="GO:0032259">
    <property type="term" value="P:methylation"/>
    <property type="evidence" value="ECO:0007669"/>
    <property type="project" value="UniProtKB-KW"/>
</dbReference>
<evidence type="ECO:0000313" key="6">
    <source>
        <dbReference type="EMBL" id="KXN69746.1"/>
    </source>
</evidence>
<dbReference type="GO" id="GO:0008168">
    <property type="term" value="F:methyltransferase activity"/>
    <property type="evidence" value="ECO:0007669"/>
    <property type="project" value="UniProtKB-KW"/>
</dbReference>
<dbReference type="Proteomes" id="UP000070444">
    <property type="component" value="Unassembled WGS sequence"/>
</dbReference>
<dbReference type="OMA" id="LWEFYLC"/>